<dbReference type="EMBL" id="JAGFNS010000039">
    <property type="protein sequence ID" value="MBO3743426.1"/>
    <property type="molecule type" value="Genomic_DNA"/>
</dbReference>
<gene>
    <name evidence="2" type="ORF">J5X75_38610</name>
</gene>
<evidence type="ECO:0000313" key="3">
    <source>
        <dbReference type="Proteomes" id="UP000679690"/>
    </source>
</evidence>
<evidence type="ECO:0000313" key="2">
    <source>
        <dbReference type="EMBL" id="MBO3743426.1"/>
    </source>
</evidence>
<comment type="caution">
    <text evidence="2">The sequence shown here is derived from an EMBL/GenBank/DDBJ whole genome shotgun (WGS) entry which is preliminary data.</text>
</comment>
<organism evidence="2 3">
    <name type="scientific">Actinoplanes flavus</name>
    <dbReference type="NCBI Taxonomy" id="2820290"/>
    <lineage>
        <taxon>Bacteria</taxon>
        <taxon>Bacillati</taxon>
        <taxon>Actinomycetota</taxon>
        <taxon>Actinomycetes</taxon>
        <taxon>Micromonosporales</taxon>
        <taxon>Micromonosporaceae</taxon>
        <taxon>Actinoplanes</taxon>
    </lineage>
</organism>
<dbReference type="RefSeq" id="WP_208472677.1">
    <property type="nucleotide sequence ID" value="NZ_JAGFNS010000039.1"/>
</dbReference>
<evidence type="ECO:0000259" key="1">
    <source>
        <dbReference type="Pfam" id="PF22481"/>
    </source>
</evidence>
<dbReference type="Proteomes" id="UP000679690">
    <property type="component" value="Unassembled WGS sequence"/>
</dbReference>
<name>A0ABS3UXZ2_9ACTN</name>
<dbReference type="Pfam" id="PF22481">
    <property type="entry name" value="DUF6985"/>
    <property type="match status" value="1"/>
</dbReference>
<dbReference type="InterPro" id="IPR054254">
    <property type="entry name" value="DUF6985"/>
</dbReference>
<reference evidence="2 3" key="1">
    <citation type="submission" date="2021-03" db="EMBL/GenBank/DDBJ databases">
        <title>Actinoplanes flavus sp. nov., a novel actinomycete isolated from Coconut Palm rhizosphere soil.</title>
        <authorList>
            <person name="Luo X."/>
        </authorList>
    </citation>
    <scope>NUCLEOTIDE SEQUENCE [LARGE SCALE GENOMIC DNA]</scope>
    <source>
        <strain evidence="2 3">NEAU-H7</strain>
    </source>
</reference>
<accession>A0ABS3UXZ2</accession>
<sequence length="186" mass="20311">MEIPGLGPVVHDEHLGWFRSAPVPVPVLGGALCRIAVEGYDGGLDFHAAIRTFLALDSSALTAAAPAIFEYYRDIIEEVRACGEEDELYADVPGPDQVLDYVTLGTEPVVVRDPHADRRVYVRVACDCDWEEEHGLDLVFRDGAAITLVGPSTGTLRNLGTFDELTEDVIYRRRPSRTRSTGPGEG</sequence>
<protein>
    <recommendedName>
        <fullName evidence="1">DUF6985 domain-containing protein</fullName>
    </recommendedName>
</protein>
<feature type="domain" description="DUF6985" evidence="1">
    <location>
        <begin position="9"/>
        <end position="154"/>
    </location>
</feature>
<keyword evidence="3" id="KW-1185">Reference proteome</keyword>
<proteinExistence type="predicted"/>